<dbReference type="KEGG" id="ccai:NAS2_1070"/>
<dbReference type="OrthoDB" id="34167at2157"/>
<evidence type="ECO:0008006" key="4">
    <source>
        <dbReference type="Google" id="ProtNLM"/>
    </source>
</evidence>
<evidence type="ECO:0000313" key="2">
    <source>
        <dbReference type="EMBL" id="BBE42459.1"/>
    </source>
</evidence>
<keyword evidence="1" id="KW-1133">Transmembrane helix</keyword>
<evidence type="ECO:0000256" key="1">
    <source>
        <dbReference type="SAM" id="Phobius"/>
    </source>
</evidence>
<proteinExistence type="predicted"/>
<dbReference type="AlphaFoldDB" id="A0A4P2VCZ2"/>
<feature type="transmembrane region" description="Helical" evidence="1">
    <location>
        <begin position="145"/>
        <end position="164"/>
    </location>
</feature>
<dbReference type="InterPro" id="IPR009705">
    <property type="entry name" value="DUF1286"/>
</dbReference>
<name>A0A4P2VCZ2_9ARCH</name>
<dbReference type="Pfam" id="PF06939">
    <property type="entry name" value="DUF1286"/>
    <property type="match status" value="1"/>
</dbReference>
<dbReference type="EMBL" id="AP018732">
    <property type="protein sequence ID" value="BBE42459.1"/>
    <property type="molecule type" value="Genomic_DNA"/>
</dbReference>
<dbReference type="GeneID" id="55584881"/>
<accession>A0A4P2VCZ2</accession>
<keyword evidence="1" id="KW-0812">Transmembrane</keyword>
<dbReference type="Proteomes" id="UP000509448">
    <property type="component" value="Chromosome"/>
</dbReference>
<evidence type="ECO:0000313" key="3">
    <source>
        <dbReference type="Proteomes" id="UP000509448"/>
    </source>
</evidence>
<feature type="transmembrane region" description="Helical" evidence="1">
    <location>
        <begin position="96"/>
        <end position="124"/>
    </location>
</feature>
<gene>
    <name evidence="2" type="ORF">NAS2_1070</name>
</gene>
<feature type="transmembrane region" description="Helical" evidence="1">
    <location>
        <begin position="63"/>
        <end position="84"/>
    </location>
</feature>
<keyword evidence="3" id="KW-1185">Reference proteome</keyword>
<sequence>MKLATHYAFTIGLVALAARTFLPVAGAIAAAAWLGLLVNWIIDRAGHEVRGGIPRRTAGTHSLPGAVGVGVAVGVLPVALMALVDPTALAAAGIQLSGVPLIALIMAALGALAGLSHLLLDALTEGGIFYHGRRWALAHWRYNDAGANALFALLGILMLGGAALGL</sequence>
<organism evidence="2 3">
    <name type="scientific">Conexivisphaera calida</name>
    <dbReference type="NCBI Taxonomy" id="1874277"/>
    <lineage>
        <taxon>Archaea</taxon>
        <taxon>Nitrososphaerota</taxon>
        <taxon>Conexivisphaeria</taxon>
        <taxon>Conexivisphaerales</taxon>
        <taxon>Conexivisphaeraceae</taxon>
        <taxon>Conexivisphaera</taxon>
    </lineage>
</organism>
<dbReference type="RefSeq" id="WP_174448690.1">
    <property type="nucleotide sequence ID" value="NZ_AP018732.1"/>
</dbReference>
<keyword evidence="1" id="KW-0472">Membrane</keyword>
<reference evidence="2 3" key="1">
    <citation type="journal article" date="2019" name="ISME J.">
        <title>Isolation and characterization of a thermophilic sulfur- and iron-reducing thaumarchaeote from a terrestrial acidic hot spring.</title>
        <authorList>
            <person name="Kato S."/>
            <person name="Itoh T."/>
            <person name="Yuki M."/>
            <person name="Nagamori M."/>
            <person name="Ohnishi M."/>
            <person name="Uematsu K."/>
            <person name="Suzuki K."/>
            <person name="Takashina T."/>
            <person name="Ohkuma M."/>
        </authorList>
    </citation>
    <scope>NUCLEOTIDE SEQUENCE [LARGE SCALE GENOMIC DNA]</scope>
    <source>
        <strain evidence="2 3">NAS-02</strain>
    </source>
</reference>
<protein>
    <recommendedName>
        <fullName evidence="4">DUF1286 domain-containing protein</fullName>
    </recommendedName>
</protein>
<feature type="transmembrane region" description="Helical" evidence="1">
    <location>
        <begin position="20"/>
        <end position="42"/>
    </location>
</feature>